<evidence type="ECO:0000313" key="1">
    <source>
        <dbReference type="EMBL" id="KAI4859739.1"/>
    </source>
</evidence>
<dbReference type="EMBL" id="MU393616">
    <property type="protein sequence ID" value="KAI4859739.1"/>
    <property type="molecule type" value="Genomic_DNA"/>
</dbReference>
<dbReference type="Proteomes" id="UP001497700">
    <property type="component" value="Unassembled WGS sequence"/>
</dbReference>
<proteinExistence type="predicted"/>
<name>A0ACB9YLA8_9PEZI</name>
<sequence length="168" mass="18628">MKEGELPFHPRYLPRWVYHWGSTSRAAAYRGWSSACRVRRRRCGRRRRRDRATGREGGNEGEGTEESGRGFRPLALFGGDAAVNGDLRHCLRTLGHGGRGGRREVGSRDSTKALARALSVAQVGLLALCGYSAGIGSVDLKRPERWFHKQFWIVGVAFVAGFVGECVR</sequence>
<evidence type="ECO:0000313" key="2">
    <source>
        <dbReference type="Proteomes" id="UP001497700"/>
    </source>
</evidence>
<comment type="caution">
    <text evidence="1">The sequence shown here is derived from an EMBL/GenBank/DDBJ whole genome shotgun (WGS) entry which is preliminary data.</text>
</comment>
<keyword evidence="2" id="KW-1185">Reference proteome</keyword>
<organism evidence="1 2">
    <name type="scientific">Hypoxylon rubiginosum</name>
    <dbReference type="NCBI Taxonomy" id="110542"/>
    <lineage>
        <taxon>Eukaryota</taxon>
        <taxon>Fungi</taxon>
        <taxon>Dikarya</taxon>
        <taxon>Ascomycota</taxon>
        <taxon>Pezizomycotina</taxon>
        <taxon>Sordariomycetes</taxon>
        <taxon>Xylariomycetidae</taxon>
        <taxon>Xylariales</taxon>
        <taxon>Hypoxylaceae</taxon>
        <taxon>Hypoxylon</taxon>
    </lineage>
</organism>
<reference evidence="1 2" key="1">
    <citation type="journal article" date="2022" name="New Phytol.">
        <title>Ecological generalism drives hyperdiversity of secondary metabolite gene clusters in xylarialean endophytes.</title>
        <authorList>
            <person name="Franco M.E.E."/>
            <person name="Wisecaver J.H."/>
            <person name="Arnold A.E."/>
            <person name="Ju Y.M."/>
            <person name="Slot J.C."/>
            <person name="Ahrendt S."/>
            <person name="Moore L.P."/>
            <person name="Eastman K.E."/>
            <person name="Scott K."/>
            <person name="Konkel Z."/>
            <person name="Mondo S.J."/>
            <person name="Kuo A."/>
            <person name="Hayes R.D."/>
            <person name="Haridas S."/>
            <person name="Andreopoulos B."/>
            <person name="Riley R."/>
            <person name="LaButti K."/>
            <person name="Pangilinan J."/>
            <person name="Lipzen A."/>
            <person name="Amirebrahimi M."/>
            <person name="Yan J."/>
            <person name="Adam C."/>
            <person name="Keymanesh K."/>
            <person name="Ng V."/>
            <person name="Louie K."/>
            <person name="Northen T."/>
            <person name="Drula E."/>
            <person name="Henrissat B."/>
            <person name="Hsieh H.M."/>
            <person name="Youens-Clark K."/>
            <person name="Lutzoni F."/>
            <person name="Miadlikowska J."/>
            <person name="Eastwood D.C."/>
            <person name="Hamelin R.C."/>
            <person name="Grigoriev I.V."/>
            <person name="U'Ren J.M."/>
        </authorList>
    </citation>
    <scope>NUCLEOTIDE SEQUENCE [LARGE SCALE GENOMIC DNA]</scope>
    <source>
        <strain evidence="1 2">CBS 119005</strain>
    </source>
</reference>
<protein>
    <submittedName>
        <fullName evidence="1">Uncharacterized protein</fullName>
    </submittedName>
</protein>
<gene>
    <name evidence="1" type="ORF">F4820DRAFT_142177</name>
</gene>
<accession>A0ACB9YLA8</accession>